<dbReference type="Proteomes" id="UP001215598">
    <property type="component" value="Unassembled WGS sequence"/>
</dbReference>
<sequence length="394" mass="43707">MQPQLPPELIETVIEEIGDHSSSLRACSLVSNAFAVISQRRLFRFVHLKSPMAGVLATSPHLASYVRDLHIHLVLDEEHQDGLRKAIWLLKNVHRLTITAVWEGPCAWDSFAANLTGSLVSLCTSSSLRCLAFYNLRRVPLVLIRHALLSCEELCLVVEDVDIHNDVVLPGTSQDTRYLTHLRLDYSPVQDPALHALLIDDKMIPILARLEDLELTVRGSVDTSLLGFEPIALKSEPCLQHLTMNFGKILVYREGPGNPVRLPFLPNLRVVTLEANVDELRIPASILHTITSLPSSVPNLETLHIVLTAVRENAPTGEVFGRCNLSEVAATITTGLPCLRAVHWYIFCDAAETFEAHVRKSLPLPGVSTFFSTSTEGTKYHPMSVFLDSAQLTR</sequence>
<evidence type="ECO:0000313" key="2">
    <source>
        <dbReference type="Proteomes" id="UP001215598"/>
    </source>
</evidence>
<organism evidence="1 2">
    <name type="scientific">Mycena metata</name>
    <dbReference type="NCBI Taxonomy" id="1033252"/>
    <lineage>
        <taxon>Eukaryota</taxon>
        <taxon>Fungi</taxon>
        <taxon>Dikarya</taxon>
        <taxon>Basidiomycota</taxon>
        <taxon>Agaricomycotina</taxon>
        <taxon>Agaricomycetes</taxon>
        <taxon>Agaricomycetidae</taxon>
        <taxon>Agaricales</taxon>
        <taxon>Marasmiineae</taxon>
        <taxon>Mycenaceae</taxon>
        <taxon>Mycena</taxon>
    </lineage>
</organism>
<comment type="caution">
    <text evidence="1">The sequence shown here is derived from an EMBL/GenBank/DDBJ whole genome shotgun (WGS) entry which is preliminary data.</text>
</comment>
<evidence type="ECO:0008006" key="3">
    <source>
        <dbReference type="Google" id="ProtNLM"/>
    </source>
</evidence>
<dbReference type="AlphaFoldDB" id="A0AAD7JJL6"/>
<proteinExistence type="predicted"/>
<protein>
    <recommendedName>
        <fullName evidence="3">F-box domain-containing protein</fullName>
    </recommendedName>
</protein>
<dbReference type="SUPFAM" id="SSF52047">
    <property type="entry name" value="RNI-like"/>
    <property type="match status" value="1"/>
</dbReference>
<accession>A0AAD7JJL6</accession>
<dbReference type="EMBL" id="JARKIB010000026">
    <property type="protein sequence ID" value="KAJ7765290.1"/>
    <property type="molecule type" value="Genomic_DNA"/>
</dbReference>
<name>A0AAD7JJL6_9AGAR</name>
<reference evidence="1" key="1">
    <citation type="submission" date="2023-03" db="EMBL/GenBank/DDBJ databases">
        <title>Massive genome expansion in bonnet fungi (Mycena s.s.) driven by repeated elements and novel gene families across ecological guilds.</title>
        <authorList>
            <consortium name="Lawrence Berkeley National Laboratory"/>
            <person name="Harder C.B."/>
            <person name="Miyauchi S."/>
            <person name="Viragh M."/>
            <person name="Kuo A."/>
            <person name="Thoen E."/>
            <person name="Andreopoulos B."/>
            <person name="Lu D."/>
            <person name="Skrede I."/>
            <person name="Drula E."/>
            <person name="Henrissat B."/>
            <person name="Morin E."/>
            <person name="Kohler A."/>
            <person name="Barry K."/>
            <person name="LaButti K."/>
            <person name="Morin E."/>
            <person name="Salamov A."/>
            <person name="Lipzen A."/>
            <person name="Mereny Z."/>
            <person name="Hegedus B."/>
            <person name="Baldrian P."/>
            <person name="Stursova M."/>
            <person name="Weitz H."/>
            <person name="Taylor A."/>
            <person name="Grigoriev I.V."/>
            <person name="Nagy L.G."/>
            <person name="Martin F."/>
            <person name="Kauserud H."/>
        </authorList>
    </citation>
    <scope>NUCLEOTIDE SEQUENCE</scope>
    <source>
        <strain evidence="1">CBHHK182m</strain>
    </source>
</reference>
<gene>
    <name evidence="1" type="ORF">B0H16DRAFT_415760</name>
</gene>
<keyword evidence="2" id="KW-1185">Reference proteome</keyword>
<evidence type="ECO:0000313" key="1">
    <source>
        <dbReference type="EMBL" id="KAJ7765290.1"/>
    </source>
</evidence>